<dbReference type="EMBL" id="PYAS01000011">
    <property type="protein sequence ID" value="PSL25746.1"/>
    <property type="molecule type" value="Genomic_DNA"/>
</dbReference>
<sequence length="530" mass="58846">MIGSLTHYFMEFFEQLTRFLVQCQTENLKTSHFADKLEGLKVKISFGKGNPARVPWIALLAPGQYISNGIYPFYLFYKNQQLLVLAFGVSETLSPEIPWQQSGAETISSYFKRNGLGKPARYGGSFVFRVYEVADLDKQQIEEDLQEMLGIYRVTLADSTAGVPQFDYRAFHQAALKCGMQIDPDLVLRFAAALIAKPFVILTGLSGAGKTRLAHAFAQWLCETEEQVCLVPVGADWTNREPLLGFPNALEPGQYVKPESGVVDLLMSAEINADKPYFLILDEMNLSHVERYFADFLSGMESGEPIRLHNGAAGAVPPRVRISPNLFMIGTVNIDETTYMFSPKVLDRASVIEFSISKEEMQAFLQSERQTDACNLVGNGVEAAEAFVAMACNSMPDSPARSQLTDEMLALFEILKPAGAEFGYRSAAEILRFAGVINQLGAKWPMRKVMDAALMQKLLPKIYGSRRKLEPVLKALGKRCVADPELLDDYLAGKKDLSGPEAVHYPAALAKIRRIYRNLIDHGFASFAEA</sequence>
<evidence type="ECO:0000313" key="2">
    <source>
        <dbReference type="EMBL" id="PSL25746.1"/>
    </source>
</evidence>
<accession>A0A2P8FVK4</accession>
<reference evidence="2 3" key="1">
    <citation type="submission" date="2018-03" db="EMBL/GenBank/DDBJ databases">
        <title>Genomic Encyclopedia of Archaeal and Bacterial Type Strains, Phase II (KMG-II): from individual species to whole genera.</title>
        <authorList>
            <person name="Goeker M."/>
        </authorList>
    </citation>
    <scope>NUCLEOTIDE SEQUENCE [LARGE SCALE GENOMIC DNA]</scope>
    <source>
        <strain evidence="2 3">DSM 29057</strain>
    </source>
</reference>
<gene>
    <name evidence="2" type="ORF">CLV60_111198</name>
</gene>
<proteinExistence type="predicted"/>
<dbReference type="InterPro" id="IPR021961">
    <property type="entry name" value="McrB_DNA-bd"/>
</dbReference>
<dbReference type="Gene3D" id="3.30.920.90">
    <property type="match status" value="1"/>
</dbReference>
<dbReference type="AlphaFoldDB" id="A0A2P8FVK4"/>
<protein>
    <submittedName>
        <fullName evidence="2">Uncharacterized protein DUF3578</fullName>
    </submittedName>
</protein>
<dbReference type="Gene3D" id="3.40.50.300">
    <property type="entry name" value="P-loop containing nucleotide triphosphate hydrolases"/>
    <property type="match status" value="1"/>
</dbReference>
<organism evidence="2 3">
    <name type="scientific">Dyadobacter jiangsuensis</name>
    <dbReference type="NCBI Taxonomy" id="1591085"/>
    <lineage>
        <taxon>Bacteria</taxon>
        <taxon>Pseudomonadati</taxon>
        <taxon>Bacteroidota</taxon>
        <taxon>Cytophagia</taxon>
        <taxon>Cytophagales</taxon>
        <taxon>Spirosomataceae</taxon>
        <taxon>Dyadobacter</taxon>
    </lineage>
</organism>
<dbReference type="OrthoDB" id="9781481at2"/>
<feature type="domain" description="Type IV methyl-directed restriction enzyme EcoKMcrB subunit DNA-binding" evidence="1">
    <location>
        <begin position="24"/>
        <end position="89"/>
    </location>
</feature>
<comment type="caution">
    <text evidence="2">The sequence shown here is derived from an EMBL/GenBank/DDBJ whole genome shotgun (WGS) entry which is preliminary data.</text>
</comment>
<dbReference type="InterPro" id="IPR027417">
    <property type="entry name" value="P-loop_NTPase"/>
</dbReference>
<evidence type="ECO:0000259" key="1">
    <source>
        <dbReference type="Pfam" id="PF12102"/>
    </source>
</evidence>
<dbReference type="Proteomes" id="UP000241964">
    <property type="component" value="Unassembled WGS sequence"/>
</dbReference>
<dbReference type="SUPFAM" id="SSF52540">
    <property type="entry name" value="P-loop containing nucleoside triphosphate hydrolases"/>
    <property type="match status" value="1"/>
</dbReference>
<dbReference type="Pfam" id="PF12102">
    <property type="entry name" value="MrcB_N"/>
    <property type="match status" value="1"/>
</dbReference>
<keyword evidence="3" id="KW-1185">Reference proteome</keyword>
<name>A0A2P8FVK4_9BACT</name>
<evidence type="ECO:0000313" key="3">
    <source>
        <dbReference type="Proteomes" id="UP000241964"/>
    </source>
</evidence>